<accession>A0A9W4KTV8</accession>
<feature type="domain" description="Transglycosylase SLT" evidence="2">
    <location>
        <begin position="104"/>
        <end position="211"/>
    </location>
</feature>
<reference evidence="3" key="1">
    <citation type="submission" date="2021-11" db="EMBL/GenBank/DDBJ databases">
        <authorList>
            <person name="Bulgarelli D."/>
        </authorList>
    </citation>
    <scope>NUCLEOTIDE SEQUENCE</scope>
    <source>
        <strain evidence="3">Bi133</strain>
    </source>
</reference>
<dbReference type="InterPro" id="IPR008258">
    <property type="entry name" value="Transglycosylase_SLT_dom_1"/>
</dbReference>
<dbReference type="GO" id="GO:0016020">
    <property type="term" value="C:membrane"/>
    <property type="evidence" value="ECO:0007669"/>
    <property type="project" value="InterPro"/>
</dbReference>
<comment type="similarity">
    <text evidence="1">Belongs to the transglycosylase Slt family.</text>
</comment>
<dbReference type="Gene3D" id="1.10.530.10">
    <property type="match status" value="1"/>
</dbReference>
<name>A0A9W4KTV8_9BACI</name>
<dbReference type="SUPFAM" id="SSF53955">
    <property type="entry name" value="Lysozyme-like"/>
    <property type="match status" value="1"/>
</dbReference>
<dbReference type="PROSITE" id="PS00922">
    <property type="entry name" value="TRANSGLYCOSYLASE"/>
    <property type="match status" value="1"/>
</dbReference>
<dbReference type="Pfam" id="PF01464">
    <property type="entry name" value="SLT"/>
    <property type="match status" value="1"/>
</dbReference>
<dbReference type="EC" id="4.2.2.-" evidence="3"/>
<evidence type="ECO:0000256" key="1">
    <source>
        <dbReference type="ARBA" id="ARBA00007734"/>
    </source>
</evidence>
<dbReference type="AlphaFoldDB" id="A0A9W4KTV8"/>
<dbReference type="CDD" id="cd00254">
    <property type="entry name" value="LT-like"/>
    <property type="match status" value="1"/>
</dbReference>
<dbReference type="GO" id="GO:0008933">
    <property type="term" value="F:peptidoglycan lytic transglycosylase activity"/>
    <property type="evidence" value="ECO:0007669"/>
    <property type="project" value="InterPro"/>
</dbReference>
<comment type="caution">
    <text evidence="3">The sequence shown here is derived from an EMBL/GenBank/DDBJ whole genome shotgun (WGS) entry which is preliminary data.</text>
</comment>
<keyword evidence="3" id="KW-0456">Lyase</keyword>
<dbReference type="EMBL" id="CAKKMG010000015">
    <property type="protein sequence ID" value="CAH0189367.1"/>
    <property type="molecule type" value="Genomic_DNA"/>
</dbReference>
<dbReference type="PANTHER" id="PTHR37423">
    <property type="entry name" value="SOLUBLE LYTIC MUREIN TRANSGLYCOSYLASE-RELATED"/>
    <property type="match status" value="1"/>
</dbReference>
<dbReference type="Proteomes" id="UP000789326">
    <property type="component" value="Unassembled WGS sequence"/>
</dbReference>
<dbReference type="InterPro" id="IPR000189">
    <property type="entry name" value="Transglyc_AS"/>
</dbReference>
<dbReference type="PANTHER" id="PTHR37423:SF2">
    <property type="entry name" value="MEMBRANE-BOUND LYTIC MUREIN TRANSGLYCOSYLASE C"/>
    <property type="match status" value="1"/>
</dbReference>
<dbReference type="RefSeq" id="WP_230301488.1">
    <property type="nucleotide sequence ID" value="NZ_JAVIVP010000002.1"/>
</dbReference>
<organism evidence="3 4">
    <name type="scientific">Peribacillus simplex</name>
    <dbReference type="NCBI Taxonomy" id="1478"/>
    <lineage>
        <taxon>Bacteria</taxon>
        <taxon>Bacillati</taxon>
        <taxon>Bacillota</taxon>
        <taxon>Bacilli</taxon>
        <taxon>Bacillales</taxon>
        <taxon>Bacillaceae</taxon>
        <taxon>Peribacillus</taxon>
    </lineage>
</organism>
<evidence type="ECO:0000313" key="3">
    <source>
        <dbReference type="EMBL" id="CAH0189367.1"/>
    </source>
</evidence>
<dbReference type="InterPro" id="IPR023346">
    <property type="entry name" value="Lysozyme-like_dom_sf"/>
</dbReference>
<gene>
    <name evidence="3" type="primary">slt</name>
    <name evidence="3" type="ORF">SRABI133_01624</name>
</gene>
<protein>
    <submittedName>
        <fullName evidence="3">Soluble lytic murein transglycosylase</fullName>
        <ecNumber evidence="3">4.2.2.-</ecNumber>
    </submittedName>
</protein>
<dbReference type="GO" id="GO:0000270">
    <property type="term" value="P:peptidoglycan metabolic process"/>
    <property type="evidence" value="ECO:0007669"/>
    <property type="project" value="InterPro"/>
</dbReference>
<evidence type="ECO:0000259" key="2">
    <source>
        <dbReference type="Pfam" id="PF01464"/>
    </source>
</evidence>
<evidence type="ECO:0000313" key="4">
    <source>
        <dbReference type="Proteomes" id="UP000789326"/>
    </source>
</evidence>
<sequence length="221" mass="23996">MKIQDFKTFMELQAIQQFTDGSVTNTNTNSSRSVFQDMLSELVSGDALESTSQKLGSLLSNVEAETKSFLQPRGLTSMNINPISTAHANNQSSSETATNYDHIISRAASLYNLPEKLIKSVIKQESNFNPEATSYAGATGLMQLMPATAKSLGVDDATDPEQNIMGGSKYLSQMMARYDGDIQVALAAYNAGPGNVDKYNGIPPFKETQNYVQKVYGTFSS</sequence>
<proteinExistence type="inferred from homology"/>